<dbReference type="Pfam" id="PF08546">
    <property type="entry name" value="ApbA_C"/>
    <property type="match status" value="1"/>
</dbReference>
<comment type="catalytic activity">
    <reaction evidence="9 10">
        <text>(R)-pantoate + NADP(+) = 2-dehydropantoate + NADPH + H(+)</text>
        <dbReference type="Rhea" id="RHEA:16233"/>
        <dbReference type="ChEBI" id="CHEBI:11561"/>
        <dbReference type="ChEBI" id="CHEBI:15378"/>
        <dbReference type="ChEBI" id="CHEBI:15980"/>
        <dbReference type="ChEBI" id="CHEBI:57783"/>
        <dbReference type="ChEBI" id="CHEBI:58349"/>
        <dbReference type="EC" id="1.1.1.169"/>
    </reaction>
</comment>
<evidence type="ECO:0000256" key="1">
    <source>
        <dbReference type="ARBA" id="ARBA00004994"/>
    </source>
</evidence>
<dbReference type="SUPFAM" id="SSF48179">
    <property type="entry name" value="6-phosphogluconate dehydrogenase C-terminal domain-like"/>
    <property type="match status" value="1"/>
</dbReference>
<dbReference type="InterPro" id="IPR050838">
    <property type="entry name" value="Ketopantoate_reductase"/>
</dbReference>
<dbReference type="InterPro" id="IPR003710">
    <property type="entry name" value="ApbA"/>
</dbReference>
<dbReference type="Gene3D" id="1.10.1040.10">
    <property type="entry name" value="N-(1-d-carboxylethyl)-l-norvaline Dehydrogenase, domain 2"/>
    <property type="match status" value="1"/>
</dbReference>
<feature type="domain" description="Ketopantoate reductase N-terminal" evidence="11">
    <location>
        <begin position="3"/>
        <end position="149"/>
    </location>
</feature>
<keyword evidence="5 10" id="KW-0566">Pantothenate biosynthesis</keyword>
<evidence type="ECO:0000313" key="13">
    <source>
        <dbReference type="EMBL" id="MCX5463736.1"/>
    </source>
</evidence>
<keyword evidence="6 10" id="KW-0521">NADP</keyword>
<comment type="function">
    <text evidence="10">Catalyzes the NADPH-dependent reduction of ketopantoate into pantoic acid.</text>
</comment>
<evidence type="ECO:0000256" key="9">
    <source>
        <dbReference type="ARBA" id="ARBA00048793"/>
    </source>
</evidence>
<evidence type="ECO:0000259" key="11">
    <source>
        <dbReference type="Pfam" id="PF02558"/>
    </source>
</evidence>
<keyword evidence="14" id="KW-1185">Reference proteome</keyword>
<accession>A0ABT3VNM9</accession>
<sequence>MKICIGGGGAMGSLFAWQLWRSGAQVHIYDPWVEHVQAIQAQGLRVDYAQGQDRAMISASTDAGEIGPCDVLMIFGKFHQTEALIQACQPVLRPDTLILTLQNGLGNIEILKAANPRHRLAFGLTTLTSELHGPGHIESSYSGMGETFFWPLDGQISSIETRLGHLLSSPIGTMSLDAQIELRIWKKLVINCCLNTVCALANSNVAQVASTEGVWQLFENIISEIVTLAAMKKIPLTRDMALSYLSQVCEDAADHFPSMVMDIRRGKRTEIDCLNGAIVQQLKTRGIPAPCNETVTSLINVLEARA</sequence>
<evidence type="ECO:0000256" key="7">
    <source>
        <dbReference type="ARBA" id="ARBA00023002"/>
    </source>
</evidence>
<organism evidence="13 14">
    <name type="scientific">Alcaligenes parafaecalis</name>
    <dbReference type="NCBI Taxonomy" id="171260"/>
    <lineage>
        <taxon>Bacteria</taxon>
        <taxon>Pseudomonadati</taxon>
        <taxon>Pseudomonadota</taxon>
        <taxon>Betaproteobacteria</taxon>
        <taxon>Burkholderiales</taxon>
        <taxon>Alcaligenaceae</taxon>
        <taxon>Alcaligenes</taxon>
    </lineage>
</organism>
<dbReference type="SUPFAM" id="SSF51735">
    <property type="entry name" value="NAD(P)-binding Rossmann-fold domains"/>
    <property type="match status" value="1"/>
</dbReference>
<feature type="domain" description="Ketopantoate reductase C-terminal" evidence="12">
    <location>
        <begin position="180"/>
        <end position="302"/>
    </location>
</feature>
<keyword evidence="7 10" id="KW-0560">Oxidoreductase</keyword>
<dbReference type="EC" id="1.1.1.169" evidence="3 10"/>
<evidence type="ECO:0000256" key="4">
    <source>
        <dbReference type="ARBA" id="ARBA00019465"/>
    </source>
</evidence>
<dbReference type="Proteomes" id="UP001209916">
    <property type="component" value="Unassembled WGS sequence"/>
</dbReference>
<dbReference type="NCBIfam" id="TIGR00745">
    <property type="entry name" value="apbA_panE"/>
    <property type="match status" value="1"/>
</dbReference>
<dbReference type="PANTHER" id="PTHR43765:SF2">
    <property type="entry name" value="2-DEHYDROPANTOATE 2-REDUCTASE"/>
    <property type="match status" value="1"/>
</dbReference>
<evidence type="ECO:0000256" key="10">
    <source>
        <dbReference type="RuleBase" id="RU362068"/>
    </source>
</evidence>
<dbReference type="Pfam" id="PF02558">
    <property type="entry name" value="ApbA"/>
    <property type="match status" value="1"/>
</dbReference>
<dbReference type="RefSeq" id="WP_266120437.1">
    <property type="nucleotide sequence ID" value="NZ_JAPKNA010000001.1"/>
</dbReference>
<evidence type="ECO:0000313" key="14">
    <source>
        <dbReference type="Proteomes" id="UP001209916"/>
    </source>
</evidence>
<dbReference type="InterPro" id="IPR013332">
    <property type="entry name" value="KPR_N"/>
</dbReference>
<proteinExistence type="inferred from homology"/>
<evidence type="ECO:0000256" key="2">
    <source>
        <dbReference type="ARBA" id="ARBA00007870"/>
    </source>
</evidence>
<dbReference type="InterPro" id="IPR008927">
    <property type="entry name" value="6-PGluconate_DH-like_C_sf"/>
</dbReference>
<comment type="pathway">
    <text evidence="1 10">Cofactor biosynthesis; (R)-pantothenate biosynthesis; (R)-pantoate from 3-methyl-2-oxobutanoate: step 2/2.</text>
</comment>
<comment type="caution">
    <text evidence="13">The sequence shown here is derived from an EMBL/GenBank/DDBJ whole genome shotgun (WGS) entry which is preliminary data.</text>
</comment>
<dbReference type="InterPro" id="IPR013752">
    <property type="entry name" value="KPA_reductase"/>
</dbReference>
<reference evidence="13 14" key="1">
    <citation type="submission" date="2022-11" db="EMBL/GenBank/DDBJ databases">
        <title>Biodiversity and phylogenetic relationships of bacteria.</title>
        <authorList>
            <person name="Machado R.A.R."/>
            <person name="Bhat A."/>
            <person name="Loulou A."/>
            <person name="Kallel S."/>
        </authorList>
    </citation>
    <scope>NUCLEOTIDE SEQUENCE [LARGE SCALE GENOMIC DNA]</scope>
    <source>
        <strain evidence="13 14">DSM 13975</strain>
    </source>
</reference>
<evidence type="ECO:0000256" key="3">
    <source>
        <dbReference type="ARBA" id="ARBA00013014"/>
    </source>
</evidence>
<protein>
    <recommendedName>
        <fullName evidence="4 10">2-dehydropantoate 2-reductase</fullName>
        <ecNumber evidence="3 10">1.1.1.169</ecNumber>
    </recommendedName>
    <alternativeName>
        <fullName evidence="8 10">Ketopantoate reductase</fullName>
    </alternativeName>
</protein>
<dbReference type="PANTHER" id="PTHR43765">
    <property type="entry name" value="2-DEHYDROPANTOATE 2-REDUCTASE-RELATED"/>
    <property type="match status" value="1"/>
</dbReference>
<comment type="similarity">
    <text evidence="2 10">Belongs to the ketopantoate reductase family.</text>
</comment>
<evidence type="ECO:0000256" key="5">
    <source>
        <dbReference type="ARBA" id="ARBA00022655"/>
    </source>
</evidence>
<name>A0ABT3VNM9_9BURK</name>
<dbReference type="EMBL" id="JAPKNA010000001">
    <property type="protein sequence ID" value="MCX5463736.1"/>
    <property type="molecule type" value="Genomic_DNA"/>
</dbReference>
<dbReference type="Gene3D" id="3.40.50.720">
    <property type="entry name" value="NAD(P)-binding Rossmann-like Domain"/>
    <property type="match status" value="1"/>
</dbReference>
<evidence type="ECO:0000259" key="12">
    <source>
        <dbReference type="Pfam" id="PF08546"/>
    </source>
</evidence>
<gene>
    <name evidence="13" type="ORF">OSH09_06040</name>
</gene>
<dbReference type="InterPro" id="IPR036291">
    <property type="entry name" value="NAD(P)-bd_dom_sf"/>
</dbReference>
<evidence type="ECO:0000256" key="8">
    <source>
        <dbReference type="ARBA" id="ARBA00032024"/>
    </source>
</evidence>
<evidence type="ECO:0000256" key="6">
    <source>
        <dbReference type="ARBA" id="ARBA00022857"/>
    </source>
</evidence>
<dbReference type="InterPro" id="IPR013328">
    <property type="entry name" value="6PGD_dom2"/>
</dbReference>